<evidence type="ECO:0000256" key="2">
    <source>
        <dbReference type="ARBA" id="ARBA00022679"/>
    </source>
</evidence>
<feature type="region of interest" description="Disordered" evidence="3">
    <location>
        <begin position="1"/>
        <end position="20"/>
    </location>
</feature>
<proteinExistence type="inferred from homology"/>
<protein>
    <submittedName>
        <fullName evidence="4">Uncharacterized protein</fullName>
    </submittedName>
</protein>
<dbReference type="Gene3D" id="3.30.559.10">
    <property type="entry name" value="Chloramphenicol acetyltransferase-like domain"/>
    <property type="match status" value="1"/>
</dbReference>
<evidence type="ECO:0000313" key="4">
    <source>
        <dbReference type="EnsemblPlants" id="OB0037G10090.1"/>
    </source>
</evidence>
<dbReference type="AlphaFoldDB" id="J3KTX6"/>
<dbReference type="EnsemblPlants" id="OB0037G10090.1">
    <property type="protein sequence ID" value="OB0037G10090.1"/>
    <property type="gene ID" value="OB0037G10090"/>
</dbReference>
<evidence type="ECO:0000313" key="5">
    <source>
        <dbReference type="Proteomes" id="UP000006038"/>
    </source>
</evidence>
<organism evidence="4">
    <name type="scientific">Oryza brachyantha</name>
    <name type="common">malo sina</name>
    <dbReference type="NCBI Taxonomy" id="4533"/>
    <lineage>
        <taxon>Eukaryota</taxon>
        <taxon>Viridiplantae</taxon>
        <taxon>Streptophyta</taxon>
        <taxon>Embryophyta</taxon>
        <taxon>Tracheophyta</taxon>
        <taxon>Spermatophyta</taxon>
        <taxon>Magnoliopsida</taxon>
        <taxon>Liliopsida</taxon>
        <taxon>Poales</taxon>
        <taxon>Poaceae</taxon>
        <taxon>BOP clade</taxon>
        <taxon>Oryzoideae</taxon>
        <taxon>Oryzeae</taxon>
        <taxon>Oryzinae</taxon>
        <taxon>Oryza</taxon>
    </lineage>
</organism>
<name>J3KTX6_ORYBR</name>
<evidence type="ECO:0000256" key="3">
    <source>
        <dbReference type="SAM" id="MobiDB-lite"/>
    </source>
</evidence>
<sequence>MVTFTARRSTPELVTPARPTPHELKTLSDIDDQKALRYYQPFVEFFRPRHGAPPQAPAAAIRAALAEALVHYYPMAGRLRKLPGGKLAVECTGEGVVFVEAEADVRLEELGDPVAPPFPCGEELLCEVDDTEDVLGRPLFFLQLIMLQLRRCSFS</sequence>
<dbReference type="PANTHER" id="PTHR31147:SF66">
    <property type="entry name" value="OS05G0315700 PROTEIN"/>
    <property type="match status" value="1"/>
</dbReference>
<accession>J3KTX6</accession>
<dbReference type="Gramene" id="OB0037G10090.1">
    <property type="protein sequence ID" value="OB0037G10090.1"/>
    <property type="gene ID" value="OB0037G10090"/>
</dbReference>
<keyword evidence="5" id="KW-1185">Reference proteome</keyword>
<evidence type="ECO:0000256" key="1">
    <source>
        <dbReference type="ARBA" id="ARBA00009861"/>
    </source>
</evidence>
<dbReference type="InterPro" id="IPR050898">
    <property type="entry name" value="Plant_acyltransferase"/>
</dbReference>
<keyword evidence="2" id="KW-0808">Transferase</keyword>
<dbReference type="InterPro" id="IPR023213">
    <property type="entry name" value="CAT-like_dom_sf"/>
</dbReference>
<dbReference type="OMA" id="FRPVEGH"/>
<dbReference type="GO" id="GO:0050734">
    <property type="term" value="F:hydroxycinnamoyltransferase activity"/>
    <property type="evidence" value="ECO:0007669"/>
    <property type="project" value="UniProtKB-ARBA"/>
</dbReference>
<dbReference type="STRING" id="4533.J3KTX6"/>
<dbReference type="PANTHER" id="PTHR31147">
    <property type="entry name" value="ACYL TRANSFERASE 4"/>
    <property type="match status" value="1"/>
</dbReference>
<dbReference type="eggNOG" id="ENOG502QUSI">
    <property type="taxonomic scope" value="Eukaryota"/>
</dbReference>
<dbReference type="HOGENOM" id="CLU_014546_9_2_1"/>
<comment type="similarity">
    <text evidence="1">Belongs to the plant acyltransferase family.</text>
</comment>
<reference evidence="4" key="1">
    <citation type="submission" date="2015-06" db="UniProtKB">
        <authorList>
            <consortium name="EnsemblPlants"/>
        </authorList>
    </citation>
    <scope>IDENTIFICATION</scope>
</reference>
<dbReference type="Pfam" id="PF02458">
    <property type="entry name" value="Transferase"/>
    <property type="match status" value="1"/>
</dbReference>
<dbReference type="Proteomes" id="UP000006038">
    <property type="component" value="Unassembled WGS sequence"/>
</dbReference>